<gene>
    <name evidence="1" type="ORF">H4219_006185</name>
</gene>
<comment type="caution">
    <text evidence="1">The sequence shown here is derived from an EMBL/GenBank/DDBJ whole genome shotgun (WGS) entry which is preliminary data.</text>
</comment>
<evidence type="ECO:0000313" key="1">
    <source>
        <dbReference type="EMBL" id="KAJ1910546.1"/>
    </source>
</evidence>
<accession>A0A9W8DNC2</accession>
<evidence type="ECO:0000313" key="2">
    <source>
        <dbReference type="Proteomes" id="UP001150538"/>
    </source>
</evidence>
<dbReference type="EMBL" id="JANBPU010000561">
    <property type="protein sequence ID" value="KAJ1910546.1"/>
    <property type="molecule type" value="Genomic_DNA"/>
</dbReference>
<name>A0A9W8DNC2_9FUNG</name>
<keyword evidence="2" id="KW-1185">Reference proteome</keyword>
<protein>
    <submittedName>
        <fullName evidence="1">Uncharacterized protein</fullName>
    </submittedName>
</protein>
<dbReference type="Proteomes" id="UP001150538">
    <property type="component" value="Unassembled WGS sequence"/>
</dbReference>
<reference evidence="1" key="1">
    <citation type="submission" date="2022-07" db="EMBL/GenBank/DDBJ databases">
        <title>Phylogenomic reconstructions and comparative analyses of Kickxellomycotina fungi.</title>
        <authorList>
            <person name="Reynolds N.K."/>
            <person name="Stajich J.E."/>
            <person name="Barry K."/>
            <person name="Grigoriev I.V."/>
            <person name="Crous P."/>
            <person name="Smith M.E."/>
        </authorList>
    </citation>
    <scope>NUCLEOTIDE SEQUENCE</scope>
    <source>
        <strain evidence="1">NBRC 100468</strain>
    </source>
</reference>
<organism evidence="1 2">
    <name type="scientific">Mycoemilia scoparia</name>
    <dbReference type="NCBI Taxonomy" id="417184"/>
    <lineage>
        <taxon>Eukaryota</taxon>
        <taxon>Fungi</taxon>
        <taxon>Fungi incertae sedis</taxon>
        <taxon>Zoopagomycota</taxon>
        <taxon>Kickxellomycotina</taxon>
        <taxon>Kickxellomycetes</taxon>
        <taxon>Kickxellales</taxon>
        <taxon>Kickxellaceae</taxon>
        <taxon>Mycoemilia</taxon>
    </lineage>
</organism>
<proteinExistence type="predicted"/>
<dbReference type="AlphaFoldDB" id="A0A9W8DNC2"/>
<sequence>VNLEVKDQAFSPKHVLQTISNALNKYDAFCIKIKYYTKYGYAGEFELELSRTKYKKTKK</sequence>
<feature type="non-terminal residue" evidence="1">
    <location>
        <position position="1"/>
    </location>
</feature>